<sequence length="174" mass="20125">MNDQPSTKDIKLHKFTWNDLENVTTCINIAYSETMAVFKNVHIRRTSKSQLEHIFATEKVELWGYKTLANEVVAAVMIREIDEKTGAIELLSVLPEYMGLGLSSSLLRNCEYVLHEAGKEEVQLQVYLPRGYSKDDMKRLGYKIVREEPWRELEDKLKPSSIDSWVMLTVSKEI</sequence>
<dbReference type="Pfam" id="PF00583">
    <property type="entry name" value="Acetyltransf_1"/>
    <property type="match status" value="1"/>
</dbReference>
<dbReference type="CDD" id="cd04301">
    <property type="entry name" value="NAT_SF"/>
    <property type="match status" value="1"/>
</dbReference>
<gene>
    <name evidence="2" type="ORF">GSBLH_T00003705001</name>
</gene>
<dbReference type="OrthoDB" id="10383880at2759"/>
<accession>D8M758</accession>
<organism evidence="2">
    <name type="scientific">Blastocystis hominis</name>
    <dbReference type="NCBI Taxonomy" id="12968"/>
    <lineage>
        <taxon>Eukaryota</taxon>
        <taxon>Sar</taxon>
        <taxon>Stramenopiles</taxon>
        <taxon>Bigyra</taxon>
        <taxon>Opalozoa</taxon>
        <taxon>Opalinata</taxon>
        <taxon>Blastocystidae</taxon>
        <taxon>Blastocystis</taxon>
    </lineage>
</organism>
<feature type="domain" description="N-acetyltransferase" evidence="1">
    <location>
        <begin position="10"/>
        <end position="159"/>
    </location>
</feature>
<reference evidence="2" key="1">
    <citation type="submission" date="2010-02" db="EMBL/GenBank/DDBJ databases">
        <title>Sequencing and annotation of the Blastocystis hominis genome.</title>
        <authorList>
            <person name="Wincker P."/>
        </authorList>
    </citation>
    <scope>NUCLEOTIDE SEQUENCE</scope>
    <source>
        <strain evidence="2">Singapore isolate B</strain>
    </source>
</reference>
<protein>
    <recommendedName>
        <fullName evidence="1">N-acetyltransferase domain-containing protein</fullName>
    </recommendedName>
</protein>
<dbReference type="AlphaFoldDB" id="D8M758"/>
<dbReference type="EMBL" id="FN668672">
    <property type="protein sequence ID" value="CBK23897.2"/>
    <property type="molecule type" value="Genomic_DNA"/>
</dbReference>
<dbReference type="Proteomes" id="UP000008312">
    <property type="component" value="Unassembled WGS sequence"/>
</dbReference>
<proteinExistence type="predicted"/>
<dbReference type="SUPFAM" id="SSF55729">
    <property type="entry name" value="Acyl-CoA N-acyltransferases (Nat)"/>
    <property type="match status" value="1"/>
</dbReference>
<dbReference type="InterPro" id="IPR016181">
    <property type="entry name" value="Acyl_CoA_acyltransferase"/>
</dbReference>
<name>D8M758_BLAHO</name>
<dbReference type="RefSeq" id="XP_012897945.1">
    <property type="nucleotide sequence ID" value="XM_013042491.1"/>
</dbReference>
<dbReference type="GeneID" id="24920778"/>
<evidence type="ECO:0000313" key="2">
    <source>
        <dbReference type="EMBL" id="CBK23897.2"/>
    </source>
</evidence>
<evidence type="ECO:0000313" key="3">
    <source>
        <dbReference type="Proteomes" id="UP000008312"/>
    </source>
</evidence>
<keyword evidence="3" id="KW-1185">Reference proteome</keyword>
<evidence type="ECO:0000259" key="1">
    <source>
        <dbReference type="PROSITE" id="PS51186"/>
    </source>
</evidence>
<dbReference type="GO" id="GO:0016747">
    <property type="term" value="F:acyltransferase activity, transferring groups other than amino-acyl groups"/>
    <property type="evidence" value="ECO:0007669"/>
    <property type="project" value="InterPro"/>
</dbReference>
<dbReference type="Gene3D" id="3.40.630.30">
    <property type="match status" value="1"/>
</dbReference>
<dbReference type="InterPro" id="IPR000182">
    <property type="entry name" value="GNAT_dom"/>
</dbReference>
<dbReference type="PROSITE" id="PS51186">
    <property type="entry name" value="GNAT"/>
    <property type="match status" value="1"/>
</dbReference>
<dbReference type="InParanoid" id="D8M758"/>